<dbReference type="InterPro" id="IPR000182">
    <property type="entry name" value="GNAT_dom"/>
</dbReference>
<dbReference type="SUPFAM" id="SSF55729">
    <property type="entry name" value="Acyl-CoA N-acyltransferases (Nat)"/>
    <property type="match status" value="1"/>
</dbReference>
<dbReference type="AlphaFoldDB" id="A0A4V0ZG22"/>
<dbReference type="OrthoDB" id="9801656at2"/>
<dbReference type="EMBL" id="CP034759">
    <property type="protein sequence ID" value="QBG35790.1"/>
    <property type="molecule type" value="Genomic_DNA"/>
</dbReference>
<evidence type="ECO:0000259" key="1">
    <source>
        <dbReference type="Pfam" id="PF13302"/>
    </source>
</evidence>
<feature type="domain" description="N-acetyltransferase" evidence="1">
    <location>
        <begin position="8"/>
        <end position="160"/>
    </location>
</feature>
<organism evidence="2 3">
    <name type="scientific">Litorilituus sediminis</name>
    <dbReference type="NCBI Taxonomy" id="718192"/>
    <lineage>
        <taxon>Bacteria</taxon>
        <taxon>Pseudomonadati</taxon>
        <taxon>Pseudomonadota</taxon>
        <taxon>Gammaproteobacteria</taxon>
        <taxon>Alteromonadales</taxon>
        <taxon>Colwelliaceae</taxon>
        <taxon>Litorilituus</taxon>
    </lineage>
</organism>
<dbReference type="RefSeq" id="WP_130601312.1">
    <property type="nucleotide sequence ID" value="NZ_CP034759.1"/>
</dbReference>
<name>A0A4V0ZG22_9GAMM</name>
<dbReference type="InterPro" id="IPR016181">
    <property type="entry name" value="Acyl_CoA_acyltransferase"/>
</dbReference>
<evidence type="ECO:0000313" key="2">
    <source>
        <dbReference type="EMBL" id="QBG35790.1"/>
    </source>
</evidence>
<accession>A0A4V0ZG22</accession>
<dbReference type="PANTHER" id="PTHR43792">
    <property type="entry name" value="GNAT FAMILY, PUTATIVE (AFU_ORTHOLOGUE AFUA_3G00765)-RELATED-RELATED"/>
    <property type="match status" value="1"/>
</dbReference>
<sequence length="183" mass="21029">MHVADSERLSFRLFDQNDGKLLWQLDQDPEVMKYVSGGKINTMDDINTIFLPRMAKYTNPEQGWGIWQVSDKSTQEYLGWILVRPMEFFNEDAAIKAAHEKDIELGWRFFQKTWGKGYASEAAMAIKDALIAQTNIDYLSAIAVEENLGSINIMKKLGMKFIKKALHQDPLGETELVFYQMPV</sequence>
<dbReference type="InterPro" id="IPR051531">
    <property type="entry name" value="N-acetyltransferase"/>
</dbReference>
<dbReference type="PANTHER" id="PTHR43792:SF1">
    <property type="entry name" value="N-ACETYLTRANSFERASE DOMAIN-CONTAINING PROTEIN"/>
    <property type="match status" value="1"/>
</dbReference>
<keyword evidence="3" id="KW-1185">Reference proteome</keyword>
<dbReference type="Gene3D" id="3.40.630.30">
    <property type="match status" value="1"/>
</dbReference>
<keyword evidence="2" id="KW-0808">Transferase</keyword>
<gene>
    <name evidence="2" type="ORF">EMK97_08730</name>
</gene>
<dbReference type="Proteomes" id="UP000290244">
    <property type="component" value="Chromosome"/>
</dbReference>
<proteinExistence type="predicted"/>
<dbReference type="GO" id="GO:0016747">
    <property type="term" value="F:acyltransferase activity, transferring groups other than amino-acyl groups"/>
    <property type="evidence" value="ECO:0007669"/>
    <property type="project" value="InterPro"/>
</dbReference>
<protein>
    <submittedName>
        <fullName evidence="2">N-acetyltransferase</fullName>
    </submittedName>
</protein>
<dbReference type="Pfam" id="PF13302">
    <property type="entry name" value="Acetyltransf_3"/>
    <property type="match status" value="1"/>
</dbReference>
<reference evidence="2 3" key="1">
    <citation type="submission" date="2018-12" db="EMBL/GenBank/DDBJ databases">
        <title>Complete genome of Litorilituus sediminis.</title>
        <authorList>
            <person name="Liu A."/>
            <person name="Rong J."/>
        </authorList>
    </citation>
    <scope>NUCLEOTIDE SEQUENCE [LARGE SCALE GENOMIC DNA]</scope>
    <source>
        <strain evidence="2 3">JCM 17549</strain>
    </source>
</reference>
<evidence type="ECO:0000313" key="3">
    <source>
        <dbReference type="Proteomes" id="UP000290244"/>
    </source>
</evidence>
<dbReference type="KEGG" id="lsd:EMK97_08730"/>